<evidence type="ECO:0000256" key="3">
    <source>
        <dbReference type="ARBA" id="ARBA00022695"/>
    </source>
</evidence>
<name>A0A5S6QL51_TRIMR</name>
<dbReference type="InterPro" id="IPR043128">
    <property type="entry name" value="Rev_trsase/Diguanyl_cyclase"/>
</dbReference>
<dbReference type="AlphaFoldDB" id="A0A5S6QL51"/>
<dbReference type="InterPro" id="IPR043502">
    <property type="entry name" value="DNA/RNA_pol_sf"/>
</dbReference>
<dbReference type="Pfam" id="PF00078">
    <property type="entry name" value="RVT_1"/>
    <property type="match status" value="1"/>
</dbReference>
<keyword evidence="11" id="KW-1185">Reference proteome</keyword>
<dbReference type="InterPro" id="IPR041373">
    <property type="entry name" value="RT_RNaseH"/>
</dbReference>
<dbReference type="EC" id="2.7.7.49" evidence="1"/>
<dbReference type="CDD" id="cd09274">
    <property type="entry name" value="RNase_HI_RT_Ty3"/>
    <property type="match status" value="1"/>
</dbReference>
<dbReference type="PROSITE" id="PS50878">
    <property type="entry name" value="RT_POL"/>
    <property type="match status" value="1"/>
</dbReference>
<organism evidence="11 12">
    <name type="scientific">Trichuris muris</name>
    <name type="common">Mouse whipworm</name>
    <dbReference type="NCBI Taxonomy" id="70415"/>
    <lineage>
        <taxon>Eukaryota</taxon>
        <taxon>Metazoa</taxon>
        <taxon>Ecdysozoa</taxon>
        <taxon>Nematoda</taxon>
        <taxon>Enoplea</taxon>
        <taxon>Dorylaimia</taxon>
        <taxon>Trichinellida</taxon>
        <taxon>Trichuridae</taxon>
        <taxon>Trichuris</taxon>
    </lineage>
</organism>
<keyword evidence="6" id="KW-0378">Hydrolase</keyword>
<dbReference type="CDD" id="cd01647">
    <property type="entry name" value="RT_LTR"/>
    <property type="match status" value="1"/>
</dbReference>
<feature type="domain" description="Reverse transcriptase" evidence="10">
    <location>
        <begin position="458"/>
        <end position="644"/>
    </location>
</feature>
<proteinExistence type="predicted"/>
<dbReference type="FunFam" id="3.30.70.270:FF:000026">
    <property type="entry name" value="Transposon Ty3-G Gag-Pol polyprotein"/>
    <property type="match status" value="1"/>
</dbReference>
<evidence type="ECO:0000313" key="11">
    <source>
        <dbReference type="Proteomes" id="UP000046395"/>
    </source>
</evidence>
<dbReference type="Proteomes" id="UP000046395">
    <property type="component" value="Unassembled WGS sequence"/>
</dbReference>
<keyword evidence="8" id="KW-0175">Coiled coil</keyword>
<dbReference type="InterPro" id="IPR000477">
    <property type="entry name" value="RT_dom"/>
</dbReference>
<dbReference type="WBParaSite" id="TMUE_2000007933.1">
    <property type="protein sequence ID" value="TMUE_2000007933.1"/>
    <property type="gene ID" value="WBGene00300071"/>
</dbReference>
<evidence type="ECO:0000259" key="10">
    <source>
        <dbReference type="PROSITE" id="PS50878"/>
    </source>
</evidence>
<dbReference type="InterPro" id="IPR021109">
    <property type="entry name" value="Peptidase_aspartic_dom_sf"/>
</dbReference>
<dbReference type="Pfam" id="PF17917">
    <property type="entry name" value="RT_RNaseH"/>
    <property type="match status" value="1"/>
</dbReference>
<evidence type="ECO:0000256" key="9">
    <source>
        <dbReference type="SAM" id="MobiDB-lite"/>
    </source>
</evidence>
<keyword evidence="7" id="KW-0695">RNA-directed DNA polymerase</keyword>
<keyword evidence="5" id="KW-0255">Endonuclease</keyword>
<dbReference type="PANTHER" id="PTHR37984">
    <property type="entry name" value="PROTEIN CBG26694"/>
    <property type="match status" value="1"/>
</dbReference>
<dbReference type="Gene3D" id="3.10.10.10">
    <property type="entry name" value="HIV Type 1 Reverse Transcriptase, subunit A, domain 1"/>
    <property type="match status" value="1"/>
</dbReference>
<feature type="coiled-coil region" evidence="8">
    <location>
        <begin position="8"/>
        <end position="35"/>
    </location>
</feature>
<dbReference type="GO" id="GO:0004519">
    <property type="term" value="F:endonuclease activity"/>
    <property type="evidence" value="ECO:0007669"/>
    <property type="project" value="UniProtKB-KW"/>
</dbReference>
<protein>
    <recommendedName>
        <fullName evidence="1">RNA-directed DNA polymerase</fullName>
        <ecNumber evidence="1">2.7.7.49</ecNumber>
    </recommendedName>
</protein>
<dbReference type="Gene3D" id="2.40.70.10">
    <property type="entry name" value="Acid Proteases"/>
    <property type="match status" value="1"/>
</dbReference>
<sequence length="877" mass="99485">MSEMGEIVELFRKQMEVQQQQIEEQRKQIEKLLSFLGPVSATPPAVASSVPSFPAFDPTSELWKEYWARFKTFAGANSIPAENTLAVQQSPPKDINELSMENIAEPMENQYDPRRFVVRERFKFWSDMQRKPGETVQELAARIRQEAATCDFASIKDPQDEALRTRFICSISNEAVLKALFKIKDDDLSFNRAVQIAVETEDAAHVAKETVYGTKTKMVFKTDEERLTNAKRQVQFLRERWPYCSGMLEEKEIDGEYWPNFRETGPQQFEDSEPIIQILSLNGVQIEFELDTGARDNFCSYDVWTRLEKPKLKKPHSRYFSATKEQLRILGVCKVKAKTLHKLLPVELNVTPLPQFNVLGRRTIRDLDIDVRASLNGESASVGNVHAIRPHDEPNIALQRACKELCNKFPDLFKPELGCLKDFELEISFKPDAKPVFCKPRTVPYAIQEELNQAYDAGIKQGVWVPVQFNDYGTPVVPVRKSLAQDQRKVTLRVCGDYSVKVNPQLEIHRHPMPLPEELMRKLSGGYYFTKIDLADAYTQIKLAPVSQRRLALSTHRGVLLQTCLPFGISSAPGYFQKIMEQLTSDLRGVAVYLDDILVSGNNAEEHVQNLQALFQRLSEKGLRCKLEKCSFAQPSVEYLGHVLSHHGVSKGSKVDAVMKMPPPSNVSRLRSFLGSVQFYSKFIPNLSVLAEPLTRLTRKDVPWAWTAKEQASFQALKDSLCTDAVLAHFDPSQQIGVSCDASDVGIGAVLFHRYVDGSERPTANASKTLTDAERRYSQVEKEALAVIFALKKFHQFLYGRHFILVTDHKPLVTLFGPTKGTPALAANRLARWALVLNQYDYSIEYRKTAEHSNADALSRLPAEDDPEFDEGKRRLM</sequence>
<dbReference type="STRING" id="70415.A0A5S6QL51"/>
<evidence type="ECO:0000313" key="12">
    <source>
        <dbReference type="WBParaSite" id="TMUE_2000007933.1"/>
    </source>
</evidence>
<keyword evidence="3" id="KW-0548">Nucleotidyltransferase</keyword>
<dbReference type="SUPFAM" id="SSF50630">
    <property type="entry name" value="Acid proteases"/>
    <property type="match status" value="1"/>
</dbReference>
<reference evidence="12" key="1">
    <citation type="submission" date="2019-12" db="UniProtKB">
        <authorList>
            <consortium name="WormBaseParasite"/>
        </authorList>
    </citation>
    <scope>IDENTIFICATION</scope>
</reference>
<feature type="region of interest" description="Disordered" evidence="9">
    <location>
        <begin position="857"/>
        <end position="877"/>
    </location>
</feature>
<evidence type="ECO:0000256" key="8">
    <source>
        <dbReference type="SAM" id="Coils"/>
    </source>
</evidence>
<keyword evidence="4" id="KW-0540">Nuclease</keyword>
<dbReference type="InterPro" id="IPR050951">
    <property type="entry name" value="Retrovirus_Pol_polyprotein"/>
</dbReference>
<evidence type="ECO:0000256" key="5">
    <source>
        <dbReference type="ARBA" id="ARBA00022759"/>
    </source>
</evidence>
<evidence type="ECO:0000256" key="2">
    <source>
        <dbReference type="ARBA" id="ARBA00022679"/>
    </source>
</evidence>
<evidence type="ECO:0000256" key="7">
    <source>
        <dbReference type="ARBA" id="ARBA00022918"/>
    </source>
</evidence>
<keyword evidence="2" id="KW-0808">Transferase</keyword>
<dbReference type="GO" id="GO:0016787">
    <property type="term" value="F:hydrolase activity"/>
    <property type="evidence" value="ECO:0007669"/>
    <property type="project" value="UniProtKB-KW"/>
</dbReference>
<dbReference type="FunFam" id="3.10.20.370:FF:000001">
    <property type="entry name" value="Retrovirus-related Pol polyprotein from transposon 17.6-like protein"/>
    <property type="match status" value="1"/>
</dbReference>
<dbReference type="PANTHER" id="PTHR37984:SF13">
    <property type="entry name" value="RIBONUCLEASE H"/>
    <property type="match status" value="1"/>
</dbReference>
<evidence type="ECO:0000256" key="6">
    <source>
        <dbReference type="ARBA" id="ARBA00022801"/>
    </source>
</evidence>
<evidence type="ECO:0000256" key="1">
    <source>
        <dbReference type="ARBA" id="ARBA00012493"/>
    </source>
</evidence>
<dbReference type="Gene3D" id="3.30.70.270">
    <property type="match status" value="2"/>
</dbReference>
<dbReference type="SUPFAM" id="SSF56672">
    <property type="entry name" value="DNA/RNA polymerases"/>
    <property type="match status" value="1"/>
</dbReference>
<dbReference type="GO" id="GO:0003964">
    <property type="term" value="F:RNA-directed DNA polymerase activity"/>
    <property type="evidence" value="ECO:0007669"/>
    <property type="project" value="UniProtKB-KW"/>
</dbReference>
<accession>A0A5S6QL51</accession>
<evidence type="ECO:0000256" key="4">
    <source>
        <dbReference type="ARBA" id="ARBA00022722"/>
    </source>
</evidence>